<evidence type="ECO:0000313" key="7">
    <source>
        <dbReference type="Proteomes" id="UP000033618"/>
    </source>
</evidence>
<evidence type="ECO:0000256" key="4">
    <source>
        <dbReference type="ARBA" id="ARBA00023163"/>
    </source>
</evidence>
<keyword evidence="3" id="KW-0238">DNA-binding</keyword>
<dbReference type="PANTHER" id="PTHR30419:SF8">
    <property type="entry name" value="NITROGEN ASSIMILATION TRANSCRIPTIONAL ACTIVATOR-RELATED"/>
    <property type="match status" value="1"/>
</dbReference>
<dbReference type="Pfam" id="PF03466">
    <property type="entry name" value="LysR_substrate"/>
    <property type="match status" value="1"/>
</dbReference>
<dbReference type="RefSeq" id="WP_024904346.1">
    <property type="nucleotide sequence ID" value="NZ_CADFGU010000003.1"/>
</dbReference>
<dbReference type="GO" id="GO:0003677">
    <property type="term" value="F:DNA binding"/>
    <property type="evidence" value="ECO:0007669"/>
    <property type="project" value="UniProtKB-KW"/>
</dbReference>
<keyword evidence="2" id="KW-0805">Transcription regulation</keyword>
<dbReference type="STRING" id="28092.WM40_19040"/>
<proteinExistence type="inferred from homology"/>
<evidence type="ECO:0000256" key="1">
    <source>
        <dbReference type="ARBA" id="ARBA00009437"/>
    </source>
</evidence>
<dbReference type="PRINTS" id="PR00039">
    <property type="entry name" value="HTHLYSR"/>
</dbReference>
<keyword evidence="4" id="KW-0804">Transcription</keyword>
<evidence type="ECO:0000256" key="3">
    <source>
        <dbReference type="ARBA" id="ARBA00023125"/>
    </source>
</evidence>
<dbReference type="PATRIC" id="fig|28092.6.peg.4471"/>
<reference evidence="6 7" key="1">
    <citation type="submission" date="2015-03" db="EMBL/GenBank/DDBJ databases">
        <title>Draft Genome Sequence of Burkholderia andropogonis type strain ICMP2807, isolated from Sorghum bicolor.</title>
        <authorList>
            <person name="Lopes-Santos L."/>
            <person name="Castro D.B."/>
            <person name="Ottoboni L.M."/>
            <person name="Park D."/>
            <person name="Weirc B.S."/>
            <person name="Destefano S.A."/>
        </authorList>
    </citation>
    <scope>NUCLEOTIDE SEQUENCE [LARGE SCALE GENOMIC DNA]</scope>
    <source>
        <strain evidence="6 7">ICMP2807</strain>
    </source>
</reference>
<dbReference type="AlphaFoldDB" id="A0A0F5JWN6"/>
<comment type="caution">
    <text evidence="6">The sequence shown here is derived from an EMBL/GenBank/DDBJ whole genome shotgun (WGS) entry which is preliminary data.</text>
</comment>
<dbReference type="GO" id="GO:0003700">
    <property type="term" value="F:DNA-binding transcription factor activity"/>
    <property type="evidence" value="ECO:0007669"/>
    <property type="project" value="InterPro"/>
</dbReference>
<dbReference type="OrthoDB" id="9133980at2"/>
<evidence type="ECO:0000256" key="2">
    <source>
        <dbReference type="ARBA" id="ARBA00023015"/>
    </source>
</evidence>
<dbReference type="InterPro" id="IPR036390">
    <property type="entry name" value="WH_DNA-bd_sf"/>
</dbReference>
<organism evidence="6 7">
    <name type="scientific">Robbsia andropogonis</name>
    <dbReference type="NCBI Taxonomy" id="28092"/>
    <lineage>
        <taxon>Bacteria</taxon>
        <taxon>Pseudomonadati</taxon>
        <taxon>Pseudomonadota</taxon>
        <taxon>Betaproteobacteria</taxon>
        <taxon>Burkholderiales</taxon>
        <taxon>Burkholderiaceae</taxon>
        <taxon>Robbsia</taxon>
    </lineage>
</organism>
<dbReference type="FunFam" id="1.10.10.10:FF:000001">
    <property type="entry name" value="LysR family transcriptional regulator"/>
    <property type="match status" value="1"/>
</dbReference>
<dbReference type="GO" id="GO:0005829">
    <property type="term" value="C:cytosol"/>
    <property type="evidence" value="ECO:0007669"/>
    <property type="project" value="TreeGrafter"/>
</dbReference>
<dbReference type="Gene3D" id="1.10.10.10">
    <property type="entry name" value="Winged helix-like DNA-binding domain superfamily/Winged helix DNA-binding domain"/>
    <property type="match status" value="1"/>
</dbReference>
<dbReference type="Pfam" id="PF00126">
    <property type="entry name" value="HTH_1"/>
    <property type="match status" value="1"/>
</dbReference>
<dbReference type="Proteomes" id="UP000033618">
    <property type="component" value="Unassembled WGS sequence"/>
</dbReference>
<dbReference type="InterPro" id="IPR000847">
    <property type="entry name" value="LysR_HTH_N"/>
</dbReference>
<evidence type="ECO:0000259" key="5">
    <source>
        <dbReference type="PROSITE" id="PS50931"/>
    </source>
</evidence>
<dbReference type="SUPFAM" id="SSF46785">
    <property type="entry name" value="Winged helix' DNA-binding domain"/>
    <property type="match status" value="1"/>
</dbReference>
<keyword evidence="7" id="KW-1185">Reference proteome</keyword>
<evidence type="ECO:0000313" key="6">
    <source>
        <dbReference type="EMBL" id="KKB62120.1"/>
    </source>
</evidence>
<dbReference type="Gene3D" id="3.40.190.290">
    <property type="match status" value="1"/>
</dbReference>
<gene>
    <name evidence="6" type="ORF">WM40_19040</name>
</gene>
<sequence length="312" mass="34248">MNLADLRYFIAVAETGLLHRAASEVGMSQPALTKAIRRLEAQLHVPLFDRTPKGMRLTQFGTAFQEHARGLVAGFQQSLNQIEELHAGQLAKVRVGAAPAAEPLVGRAFLALLRKRAAMRMEIKVQLSDGLLRSLIDGDIDIAVSPLPSQLPDEIRARILFDEPTSIVCRKGHPLCAARDAVTPVEIAAWTWILPSTHVSARQRIDGYFRKHALDGPNVQVESTYGSPVGVFTLIANSDMIGVCSAQHRPIAEQLGLAVIPAPDLRWSRKIACLIRKTGKLSPLTQTFIEYIEAEAKVMRNNIDARAADSTW</sequence>
<dbReference type="PANTHER" id="PTHR30419">
    <property type="entry name" value="HTH-TYPE TRANSCRIPTIONAL REGULATOR YBHD"/>
    <property type="match status" value="1"/>
</dbReference>
<dbReference type="InterPro" id="IPR005119">
    <property type="entry name" value="LysR_subst-bd"/>
</dbReference>
<comment type="similarity">
    <text evidence="1">Belongs to the LysR transcriptional regulatory family.</text>
</comment>
<protein>
    <recommendedName>
        <fullName evidence="5">HTH lysR-type domain-containing protein</fullName>
    </recommendedName>
</protein>
<name>A0A0F5JWN6_9BURK</name>
<accession>A0A0F5JWN6</accession>
<feature type="domain" description="HTH lysR-type" evidence="5">
    <location>
        <begin position="1"/>
        <end position="58"/>
    </location>
</feature>
<dbReference type="EMBL" id="LAQU01000024">
    <property type="protein sequence ID" value="KKB62120.1"/>
    <property type="molecule type" value="Genomic_DNA"/>
</dbReference>
<dbReference type="InterPro" id="IPR036388">
    <property type="entry name" value="WH-like_DNA-bd_sf"/>
</dbReference>
<dbReference type="SUPFAM" id="SSF53850">
    <property type="entry name" value="Periplasmic binding protein-like II"/>
    <property type="match status" value="1"/>
</dbReference>
<dbReference type="PROSITE" id="PS50931">
    <property type="entry name" value="HTH_LYSR"/>
    <property type="match status" value="1"/>
</dbReference>
<dbReference type="InterPro" id="IPR050950">
    <property type="entry name" value="HTH-type_LysR_regulators"/>
</dbReference>